<dbReference type="AlphaFoldDB" id="A0A4Z1EM59"/>
<comment type="similarity">
    <text evidence="1">Belongs to the catalase family.</text>
</comment>
<dbReference type="InterPro" id="IPR020835">
    <property type="entry name" value="Catalase_sf"/>
</dbReference>
<evidence type="ECO:0000256" key="1">
    <source>
        <dbReference type="ARBA" id="ARBA00005329"/>
    </source>
</evidence>
<evidence type="ECO:0000256" key="3">
    <source>
        <dbReference type="ARBA" id="ARBA00022617"/>
    </source>
</evidence>
<dbReference type="SMART" id="SM01060">
    <property type="entry name" value="Catalase"/>
    <property type="match status" value="1"/>
</dbReference>
<dbReference type="GO" id="GO:0042744">
    <property type="term" value="P:hydrogen peroxide catabolic process"/>
    <property type="evidence" value="ECO:0007669"/>
    <property type="project" value="UniProtKB-KW"/>
</dbReference>
<dbReference type="InterPro" id="IPR011614">
    <property type="entry name" value="Catalase_core"/>
</dbReference>
<dbReference type="Proteomes" id="UP000297777">
    <property type="component" value="Unassembled WGS sequence"/>
</dbReference>
<evidence type="ECO:0000256" key="7">
    <source>
        <dbReference type="ARBA" id="ARBA00023324"/>
    </source>
</evidence>
<name>A0A4Z1EM59_9HELO</name>
<dbReference type="SUPFAM" id="SSF56634">
    <property type="entry name" value="Heme-dependent catalase-like"/>
    <property type="match status" value="1"/>
</dbReference>
<evidence type="ECO:0000259" key="10">
    <source>
        <dbReference type="SMART" id="SM01060"/>
    </source>
</evidence>
<evidence type="ECO:0000256" key="4">
    <source>
        <dbReference type="ARBA" id="ARBA00022723"/>
    </source>
</evidence>
<dbReference type="GO" id="GO:0046872">
    <property type="term" value="F:metal ion binding"/>
    <property type="evidence" value="ECO:0007669"/>
    <property type="project" value="UniProtKB-KW"/>
</dbReference>
<evidence type="ECO:0000313" key="12">
    <source>
        <dbReference type="Proteomes" id="UP000297777"/>
    </source>
</evidence>
<keyword evidence="6 9" id="KW-0408">Iron</keyword>
<reference evidence="11 12" key="1">
    <citation type="submission" date="2017-12" db="EMBL/GenBank/DDBJ databases">
        <title>Comparative genomics of Botrytis spp.</title>
        <authorList>
            <person name="Valero-Jimenez C.A."/>
            <person name="Tapia P."/>
            <person name="Veloso J."/>
            <person name="Silva-Moreno E."/>
            <person name="Staats M."/>
            <person name="Valdes J.H."/>
            <person name="Van Kan J.A.L."/>
        </authorList>
    </citation>
    <scope>NUCLEOTIDE SEQUENCE [LARGE SCALE GENOMIC DNA]</scope>
    <source>
        <strain evidence="11 12">Bt9001</strain>
    </source>
</reference>
<dbReference type="PANTHER" id="PTHR11465:SF26">
    <property type="entry name" value="CATALASE 2"/>
    <property type="match status" value="1"/>
</dbReference>
<evidence type="ECO:0000313" key="11">
    <source>
        <dbReference type="EMBL" id="TGO11788.1"/>
    </source>
</evidence>
<keyword evidence="5" id="KW-0560">Oxidoreductase</keyword>
<dbReference type="InterPro" id="IPR010582">
    <property type="entry name" value="Catalase_immune_responsive"/>
</dbReference>
<dbReference type="Pfam" id="PF06628">
    <property type="entry name" value="Catalase-rel"/>
    <property type="match status" value="1"/>
</dbReference>
<dbReference type="GO" id="GO:0005777">
    <property type="term" value="C:peroxisome"/>
    <property type="evidence" value="ECO:0007669"/>
    <property type="project" value="TreeGrafter"/>
</dbReference>
<keyword evidence="3 9" id="KW-0349">Heme</keyword>
<evidence type="ECO:0000256" key="9">
    <source>
        <dbReference type="PIRSR" id="PIRSR038928-2"/>
    </source>
</evidence>
<keyword evidence="7" id="KW-0376">Hydrogen peroxide</keyword>
<gene>
    <name evidence="11" type="ORF">BTUL_0101g00090</name>
</gene>
<proteinExistence type="inferred from homology"/>
<keyword evidence="2" id="KW-0575">Peroxidase</keyword>
<organism evidence="11 12">
    <name type="scientific">Botrytis tulipae</name>
    <dbReference type="NCBI Taxonomy" id="87230"/>
    <lineage>
        <taxon>Eukaryota</taxon>
        <taxon>Fungi</taxon>
        <taxon>Dikarya</taxon>
        <taxon>Ascomycota</taxon>
        <taxon>Pezizomycotina</taxon>
        <taxon>Leotiomycetes</taxon>
        <taxon>Helotiales</taxon>
        <taxon>Sclerotiniaceae</taxon>
        <taxon>Botrytis</taxon>
    </lineage>
</organism>
<evidence type="ECO:0000256" key="2">
    <source>
        <dbReference type="ARBA" id="ARBA00022559"/>
    </source>
</evidence>
<keyword evidence="4 9" id="KW-0479">Metal-binding</keyword>
<dbReference type="PRINTS" id="PR00067">
    <property type="entry name" value="CATALASE"/>
</dbReference>
<feature type="domain" description="Catalase core" evidence="10">
    <location>
        <begin position="14"/>
        <end position="348"/>
    </location>
</feature>
<dbReference type="GO" id="GO:0020037">
    <property type="term" value="F:heme binding"/>
    <property type="evidence" value="ECO:0007669"/>
    <property type="project" value="InterPro"/>
</dbReference>
<feature type="binding site" description="axial binding residue" evidence="9">
    <location>
        <position position="293"/>
    </location>
    <ligand>
        <name>heme</name>
        <dbReference type="ChEBI" id="CHEBI:30413"/>
    </ligand>
    <ligandPart>
        <name>Fe</name>
        <dbReference type="ChEBI" id="CHEBI:18248"/>
    </ligandPart>
</feature>
<feature type="active site" evidence="8">
    <location>
        <position position="144"/>
    </location>
</feature>
<dbReference type="InterPro" id="IPR024711">
    <property type="entry name" value="Catalase_clade1/3"/>
</dbReference>
<dbReference type="OrthoDB" id="6880011at2759"/>
<keyword evidence="12" id="KW-1185">Reference proteome</keyword>
<dbReference type="PIRSF" id="PIRSF038928">
    <property type="entry name" value="Catalase_clade1-3"/>
    <property type="match status" value="1"/>
</dbReference>
<protein>
    <recommendedName>
        <fullName evidence="10">Catalase core domain-containing protein</fullName>
    </recommendedName>
</protein>
<dbReference type="GO" id="GO:0042542">
    <property type="term" value="P:response to hydrogen peroxide"/>
    <property type="evidence" value="ECO:0007669"/>
    <property type="project" value="TreeGrafter"/>
</dbReference>
<dbReference type="EMBL" id="PQXH01000101">
    <property type="protein sequence ID" value="TGO11788.1"/>
    <property type="molecule type" value="Genomic_DNA"/>
</dbReference>
<comment type="cofactor">
    <cofactor evidence="9">
        <name>heme</name>
        <dbReference type="ChEBI" id="CHEBI:30413"/>
    </cofactor>
</comment>
<sequence>MASKLGSPERPVYTLAEGVPVADPTTSLRLNTFGLGGLVLLQDTQLIETLAHFSRERIPERHPLISIRVVHAQAAGAFGEFEVTHDISDLTSAAFLNGIGKMTPCMVRISTVGGERGFSDVVRDVRGYAMKFYTEEGNQDFVFNNTPVFFIRDPLKFTKQDGTFKYVRFHFHSDQGVKNNTAAVAEKLSGTNPDHHKLDLFDAIERGEFPSWTASVQVLDPEDAESFRWNVFDMTKVWPHSEVPLRPFGKMTLNRNPNNFFADIEQAAFSPSNMVPGIAPSADPVLQARLFSYPDAARYRLGTNYQQLQSNAPHCPVYTPYQRDGLSSINGNYGPDPNYVRSSFVPLAPANRNAQAVHNIQHELWSGKVTAFTSGVVDDDFVQPRNFWREVLGKQEGQQENLVGNVAGELVNVKHERVRREAIEIFRKVDDELATRIEKKILELSNL</sequence>
<accession>A0A4Z1EM59</accession>
<dbReference type="PROSITE" id="PS51402">
    <property type="entry name" value="CATALASE_3"/>
    <property type="match status" value="1"/>
</dbReference>
<dbReference type="Gene3D" id="2.40.180.10">
    <property type="entry name" value="Catalase core domain"/>
    <property type="match status" value="2"/>
</dbReference>
<dbReference type="GO" id="GO:0004096">
    <property type="term" value="F:catalase activity"/>
    <property type="evidence" value="ECO:0007669"/>
    <property type="project" value="UniProtKB-EC"/>
</dbReference>
<comment type="caution">
    <text evidence="11">The sequence shown here is derived from an EMBL/GenBank/DDBJ whole genome shotgun (WGS) entry which is preliminary data.</text>
</comment>
<feature type="active site" evidence="8">
    <location>
        <position position="71"/>
    </location>
</feature>
<dbReference type="Pfam" id="PF00199">
    <property type="entry name" value="Catalase"/>
    <property type="match status" value="1"/>
</dbReference>
<dbReference type="GO" id="GO:0005739">
    <property type="term" value="C:mitochondrion"/>
    <property type="evidence" value="ECO:0007669"/>
    <property type="project" value="TreeGrafter"/>
</dbReference>
<dbReference type="PANTHER" id="PTHR11465">
    <property type="entry name" value="CATALASE"/>
    <property type="match status" value="1"/>
</dbReference>
<evidence type="ECO:0000256" key="6">
    <source>
        <dbReference type="ARBA" id="ARBA00023004"/>
    </source>
</evidence>
<evidence type="ECO:0000256" key="8">
    <source>
        <dbReference type="PIRSR" id="PIRSR038928-1"/>
    </source>
</evidence>
<evidence type="ECO:0000256" key="5">
    <source>
        <dbReference type="ARBA" id="ARBA00023002"/>
    </source>
</evidence>
<dbReference type="InterPro" id="IPR018028">
    <property type="entry name" value="Catalase"/>
</dbReference>